<accession>A0A6P7SDW7</accession>
<feature type="region of interest" description="Disordered" evidence="6">
    <location>
        <begin position="29"/>
        <end position="53"/>
    </location>
</feature>
<evidence type="ECO:0000259" key="9">
    <source>
        <dbReference type="PROSITE" id="PS50141"/>
    </source>
</evidence>
<dbReference type="InterPro" id="IPR036388">
    <property type="entry name" value="WH-like_DNA-bd_sf"/>
</dbReference>
<dbReference type="GO" id="GO:0005737">
    <property type="term" value="C:cytoplasm"/>
    <property type="evidence" value="ECO:0007669"/>
    <property type="project" value="UniProtKB-SubCell"/>
</dbReference>
<feature type="domain" description="DRBM" evidence="7">
    <location>
        <begin position="792"/>
        <end position="860"/>
    </location>
</feature>
<dbReference type="PROSITE" id="PS50137">
    <property type="entry name" value="DS_RBD"/>
    <property type="match status" value="1"/>
</dbReference>
<dbReference type="GO" id="GO:0003725">
    <property type="term" value="F:double-stranded RNA binding"/>
    <property type="evidence" value="ECO:0007669"/>
    <property type="project" value="TreeGrafter"/>
</dbReference>
<keyword evidence="3" id="KW-0677">Repeat</keyword>
<proteinExistence type="predicted"/>
<feature type="compositionally biased region" description="Low complexity" evidence="6">
    <location>
        <begin position="573"/>
        <end position="717"/>
    </location>
</feature>
<sequence length="1269" mass="139973">MANSSIPSSVNQGMAHISGGNLVNGYYKQGPYSGGRSRNAGGRSGSRGRGKPAARVDLTKKWYLQTLPILAKETNLNVHPEWEDRIMNYLVHKTHPVKTMELARLVSVRSRKEVNPTLYSMDRRGLIRKHGMQPPTWVIADPPASHTNYNQNESHYSSSPGIYQHGPVSRTPPNFYANNRESYRGQKTPNNNYQRSKRSTYRSEWHGFCPPSHIYSESKNESLIYSHSSKDTEILSIGNTSSPNRLRSESCSPDDCEALETAIANYPHSGGYGQGYSGHFPVTSESKQSGKPRRRNCDNFNMQNSSNGTMMPLKSNDRMVIQQKKIDLQDDRERHYDGNYQSYPSNFMNYANHSFGDMPVCYHQMDREGPDMSRVHLSSLKKDSKDHSPHDQISPKRNSNIKACNSDPHDPHAKIISFLDKTMNGSAKSREIAKHTGLSLEETQKHLHSLCKKKIVTTIGEDIYIMAKNAASYETEIPAGKSSSSVNSAMSRQFSSGNRQPPAPPHVLLADNGISSSNMKSAYYQNNNSQKQPGSSNEQKSASNQASRNSHLPPSPHELLAKDPVFKGDVAVSNSSNSSKEFNQSSSSSSASLSSSTSKNSRWNNSTTLIESSRAPATNSTSTSSTTSFAPSPKQSNSSSKQSAGSSKQTSSSKQTASNSKGSGSKGSSGSKQGSSNSKSASSSKQRANSPKQNASNNQSSSQSNSNSTVNNSNNKKNSVDNIQDLLKNTSISSSSETTETKTPTLAEIKAAAVAQALADKAAEKGADKAGIDSLAPNLQITSESFAALNKNPVSALMEYAQQRHLPVEFKLLSHRGPSHRPLFKFAVILGKRQFPSMECNSKKDGKKEAADLTLRILIAEGQYQLENTVSALKTIPPAEMTHFDKMAALSHQAFNNIALQIPENLAGRKVIAALVMKRSPTDTGIVISVGTGNRCLTGDHLSLEGNSVNDSHAEIITRRGFLRYLYRHLLEYDAEVPNDLFEKGERSICRIKTNITFHLYISTAPCGDGALFSPRDTDSSNAKMEEENKHIHNPTFSSSVQGLLRTKVEGGEGTIPIDADFTEQTWDGIQRGERLRTMSCSDKICRWNVVGLQGALLSHFIEPIYLDSLTLGYLYDHGHLARAVCCRIERGEASVNQLLPEGYRLNHPWLGRVTACDPPRETQKTKSLSINWCYDDEKSEVLDGTAGICYTAIEKNLFSRLTKHNLYEEFKRVCRKFDRNDLLTAPSYNKAKMMATPFQTAKNVMLKKLKENNCGTWVSKPIEEEMFA</sequence>
<dbReference type="SMART" id="SM00358">
    <property type="entry name" value="DSRM"/>
    <property type="match status" value="1"/>
</dbReference>
<dbReference type="SUPFAM" id="SSF54768">
    <property type="entry name" value="dsRNA-binding domain-like"/>
    <property type="match status" value="1"/>
</dbReference>
<dbReference type="PROSITE" id="PS50139">
    <property type="entry name" value="Z_BINDING"/>
    <property type="match status" value="1"/>
</dbReference>
<dbReference type="FunFam" id="3.30.160.20:FF:000005">
    <property type="entry name" value="Putative double-stranded RNA-specific adenosine deaminase"/>
    <property type="match status" value="1"/>
</dbReference>
<dbReference type="GO" id="GO:0008251">
    <property type="term" value="F:tRNA-specific adenosine deaminase activity"/>
    <property type="evidence" value="ECO:0007669"/>
    <property type="project" value="TreeGrafter"/>
</dbReference>
<organism evidence="10 11">
    <name type="scientific">Octopus sinensis</name>
    <name type="common">East Asian common octopus</name>
    <dbReference type="NCBI Taxonomy" id="2607531"/>
    <lineage>
        <taxon>Eukaryota</taxon>
        <taxon>Metazoa</taxon>
        <taxon>Spiralia</taxon>
        <taxon>Lophotrochozoa</taxon>
        <taxon>Mollusca</taxon>
        <taxon>Cephalopoda</taxon>
        <taxon>Coleoidea</taxon>
        <taxon>Octopodiformes</taxon>
        <taxon>Octopoda</taxon>
        <taxon>Incirrata</taxon>
        <taxon>Octopodidae</taxon>
        <taxon>Octopus</taxon>
    </lineage>
</organism>
<evidence type="ECO:0000259" key="7">
    <source>
        <dbReference type="PROSITE" id="PS50137"/>
    </source>
</evidence>
<comment type="subcellular location">
    <subcellularLocation>
        <location evidence="1">Cytoplasm</location>
    </subcellularLocation>
</comment>
<evidence type="ECO:0000256" key="2">
    <source>
        <dbReference type="ARBA" id="ARBA00022490"/>
    </source>
</evidence>
<dbReference type="PANTHER" id="PTHR10910:SF107">
    <property type="entry name" value="DOUBLE-STRANDED RNA-SPECIFIC ADENOSINE DEAMINASE"/>
    <property type="match status" value="1"/>
</dbReference>
<feature type="compositionally biased region" description="Polar residues" evidence="6">
    <location>
        <begin position="298"/>
        <end position="309"/>
    </location>
</feature>
<dbReference type="SMART" id="SM00550">
    <property type="entry name" value="Zalpha"/>
    <property type="match status" value="1"/>
</dbReference>
<feature type="compositionally biased region" description="Basic and acidic residues" evidence="6">
    <location>
        <begin position="380"/>
        <end position="394"/>
    </location>
</feature>
<feature type="region of interest" description="Disordered" evidence="6">
    <location>
        <begin position="477"/>
        <end position="719"/>
    </location>
</feature>
<evidence type="ECO:0000313" key="12">
    <source>
        <dbReference type="RefSeq" id="XP_036359107.1"/>
    </source>
</evidence>
<dbReference type="PANTHER" id="PTHR10910">
    <property type="entry name" value="EUKARYOTE SPECIFIC DSRNA BINDING PROTEIN"/>
    <property type="match status" value="1"/>
</dbReference>
<dbReference type="SMART" id="SM00552">
    <property type="entry name" value="ADEAMc"/>
    <property type="match status" value="1"/>
</dbReference>
<dbReference type="Pfam" id="PF00035">
    <property type="entry name" value="dsrm"/>
    <property type="match status" value="1"/>
</dbReference>
<feature type="compositionally biased region" description="Polar residues" evidence="6">
    <location>
        <begin position="513"/>
        <end position="552"/>
    </location>
</feature>
<keyword evidence="2" id="KW-0963">Cytoplasm</keyword>
<dbReference type="GO" id="GO:0006382">
    <property type="term" value="P:adenosine to inosine editing"/>
    <property type="evidence" value="ECO:0007669"/>
    <property type="project" value="TreeGrafter"/>
</dbReference>
<protein>
    <submittedName>
        <fullName evidence="11 12">Double-stranded RNA-specific adenosine deaminase-like isoform X1</fullName>
    </submittedName>
</protein>
<dbReference type="Gene3D" id="1.10.10.10">
    <property type="entry name" value="Winged helix-like DNA-binding domain superfamily/Winged helix DNA-binding domain"/>
    <property type="match status" value="2"/>
</dbReference>
<feature type="region of interest" description="Disordered" evidence="6">
    <location>
        <begin position="380"/>
        <end position="407"/>
    </location>
</feature>
<evidence type="ECO:0000259" key="8">
    <source>
        <dbReference type="PROSITE" id="PS50139"/>
    </source>
</evidence>
<keyword evidence="10" id="KW-1185">Reference proteome</keyword>
<feature type="domain" description="A to I editase" evidence="9">
    <location>
        <begin position="929"/>
        <end position="1268"/>
    </location>
</feature>
<dbReference type="RefSeq" id="XP_029636176.1">
    <property type="nucleotide sequence ID" value="XM_029780316.2"/>
</dbReference>
<dbReference type="KEGG" id="osn:115211676"/>
<gene>
    <name evidence="11 12" type="primary">LOC115211676</name>
</gene>
<dbReference type="InterPro" id="IPR002466">
    <property type="entry name" value="A_deamin"/>
</dbReference>
<evidence type="ECO:0000256" key="1">
    <source>
        <dbReference type="ARBA" id="ARBA00004496"/>
    </source>
</evidence>
<evidence type="ECO:0000256" key="3">
    <source>
        <dbReference type="ARBA" id="ARBA00022737"/>
    </source>
</evidence>
<name>A0A6P7SDW7_9MOLL</name>
<dbReference type="PROSITE" id="PS50141">
    <property type="entry name" value="A_DEAMIN_EDITASE"/>
    <property type="match status" value="1"/>
</dbReference>
<evidence type="ECO:0000313" key="10">
    <source>
        <dbReference type="Proteomes" id="UP000515154"/>
    </source>
</evidence>
<dbReference type="Pfam" id="PF02295">
    <property type="entry name" value="z-alpha"/>
    <property type="match status" value="1"/>
</dbReference>
<feature type="region of interest" description="Disordered" evidence="6">
    <location>
        <begin position="175"/>
        <end position="197"/>
    </location>
</feature>
<feature type="domain" description="Z-binding" evidence="8">
    <location>
        <begin position="76"/>
        <end position="141"/>
    </location>
</feature>
<dbReference type="AlphaFoldDB" id="A0A6P7SDW7"/>
<feature type="region of interest" description="Disordered" evidence="6">
    <location>
        <begin position="284"/>
        <end position="313"/>
    </location>
</feature>
<dbReference type="InterPro" id="IPR036390">
    <property type="entry name" value="WH_DNA-bd_sf"/>
</dbReference>
<dbReference type="RefSeq" id="XP_036359107.1">
    <property type="nucleotide sequence ID" value="XM_036503214.1"/>
</dbReference>
<dbReference type="SUPFAM" id="SSF46785">
    <property type="entry name" value="Winged helix' DNA-binding domain"/>
    <property type="match status" value="1"/>
</dbReference>
<reference evidence="11 12" key="1">
    <citation type="submission" date="2025-08" db="UniProtKB">
        <authorList>
            <consortium name="RefSeq"/>
        </authorList>
    </citation>
    <scope>IDENTIFICATION</scope>
</reference>
<evidence type="ECO:0000313" key="11">
    <source>
        <dbReference type="RefSeq" id="XP_029636176.1"/>
    </source>
</evidence>
<evidence type="ECO:0000256" key="6">
    <source>
        <dbReference type="SAM" id="MobiDB-lite"/>
    </source>
</evidence>
<evidence type="ECO:0000256" key="4">
    <source>
        <dbReference type="ARBA" id="ARBA00022884"/>
    </source>
</evidence>
<dbReference type="Gene3D" id="3.30.160.20">
    <property type="match status" value="1"/>
</dbReference>
<evidence type="ECO:0000256" key="5">
    <source>
        <dbReference type="PROSITE-ProRule" id="PRU00266"/>
    </source>
</evidence>
<feature type="compositionally biased region" description="Polar residues" evidence="6">
    <location>
        <begin position="481"/>
        <end position="499"/>
    </location>
</feature>
<dbReference type="GO" id="GO:0006396">
    <property type="term" value="P:RNA processing"/>
    <property type="evidence" value="ECO:0007669"/>
    <property type="project" value="InterPro"/>
</dbReference>
<dbReference type="GO" id="GO:0005730">
    <property type="term" value="C:nucleolus"/>
    <property type="evidence" value="ECO:0007669"/>
    <property type="project" value="TreeGrafter"/>
</dbReference>
<dbReference type="Pfam" id="PF02137">
    <property type="entry name" value="A_deamin"/>
    <property type="match status" value="1"/>
</dbReference>
<dbReference type="InterPro" id="IPR014720">
    <property type="entry name" value="dsRBD_dom"/>
</dbReference>
<dbReference type="GO" id="GO:0003726">
    <property type="term" value="F:double-stranded RNA adenosine deaminase activity"/>
    <property type="evidence" value="ECO:0007669"/>
    <property type="project" value="InterPro"/>
</dbReference>
<feature type="compositionally biased region" description="Polar residues" evidence="6">
    <location>
        <begin position="176"/>
        <end position="194"/>
    </location>
</feature>
<keyword evidence="4 5" id="KW-0694">RNA-binding</keyword>
<dbReference type="InterPro" id="IPR042371">
    <property type="entry name" value="Z_dom"/>
</dbReference>
<dbReference type="CDD" id="cd19902">
    <property type="entry name" value="DSRM_DRADA"/>
    <property type="match status" value="1"/>
</dbReference>
<dbReference type="Proteomes" id="UP000515154">
    <property type="component" value="Linkage group LG5"/>
</dbReference>